<dbReference type="SUPFAM" id="SSF69318">
    <property type="entry name" value="Integrin alpha N-terminal domain"/>
    <property type="match status" value="1"/>
</dbReference>
<evidence type="ECO:0000259" key="2">
    <source>
        <dbReference type="Pfam" id="PF07593"/>
    </source>
</evidence>
<dbReference type="InterPro" id="IPR011519">
    <property type="entry name" value="UnbV_ASPIC"/>
</dbReference>
<dbReference type="PANTHER" id="PTHR16026">
    <property type="entry name" value="CARTILAGE ACIDIC PROTEIN 1"/>
    <property type="match status" value="1"/>
</dbReference>
<protein>
    <recommendedName>
        <fullName evidence="2">ASPIC/UnbV domain-containing protein</fullName>
    </recommendedName>
</protein>
<dbReference type="InterPro" id="IPR013517">
    <property type="entry name" value="FG-GAP"/>
</dbReference>
<name>A0A2H0R3S5_9BACT</name>
<feature type="domain" description="ASPIC/UnbV" evidence="2">
    <location>
        <begin position="458"/>
        <end position="524"/>
    </location>
</feature>
<keyword evidence="1" id="KW-0732">Signal</keyword>
<dbReference type="EMBL" id="PCXO01000012">
    <property type="protein sequence ID" value="PIR41110.1"/>
    <property type="molecule type" value="Genomic_DNA"/>
</dbReference>
<evidence type="ECO:0000256" key="1">
    <source>
        <dbReference type="ARBA" id="ARBA00022729"/>
    </source>
</evidence>
<gene>
    <name evidence="3" type="ORF">COV31_03135</name>
</gene>
<organism evidence="3 4">
    <name type="scientific">Candidatus Yanofskybacteria bacterium CG10_big_fil_rev_8_21_14_0_10_46_23</name>
    <dbReference type="NCBI Taxonomy" id="1975098"/>
    <lineage>
        <taxon>Bacteria</taxon>
        <taxon>Candidatus Yanofskyibacteriota</taxon>
    </lineage>
</organism>
<evidence type="ECO:0000313" key="4">
    <source>
        <dbReference type="Proteomes" id="UP000230232"/>
    </source>
</evidence>
<dbReference type="Pfam" id="PF07593">
    <property type="entry name" value="UnbV_ASPIC"/>
    <property type="match status" value="1"/>
</dbReference>
<dbReference type="InterPro" id="IPR027039">
    <property type="entry name" value="Crtac1"/>
</dbReference>
<dbReference type="Gene3D" id="2.130.10.130">
    <property type="entry name" value="Integrin alpha, N-terminal"/>
    <property type="match status" value="2"/>
</dbReference>
<proteinExistence type="predicted"/>
<comment type="caution">
    <text evidence="3">The sequence shown here is derived from an EMBL/GenBank/DDBJ whole genome shotgun (WGS) entry which is preliminary data.</text>
</comment>
<dbReference type="Proteomes" id="UP000230232">
    <property type="component" value="Unassembled WGS sequence"/>
</dbReference>
<evidence type="ECO:0000313" key="3">
    <source>
        <dbReference type="EMBL" id="PIR41110.1"/>
    </source>
</evidence>
<dbReference type="AlphaFoldDB" id="A0A2H0R3S5"/>
<sequence length="527" mass="58087">MKKIIILLLAVAFLAIVYYFAAPYLFQPKSIHSEVESSSVSTPTFTEIGLDFVHNYDKDDYAFAGSALIDIDGDGREEVFIGGGINQIDGLFRFENDRFVNIASQAGFTNENSSAGALSIDFDNDGDADLLVARLDGVYLYTNNQGQFAEQKLGITLEKDAVPMSLSATDLNKDGLIDLYVATFKSPKVFKLTTFNDPANRSKNIMLLNKGGNQFEDITEKSGLAYNQNTFQASFVDLNNDTWPDLVLAPNTDKVVVYENKKNGTFESKPALTDFGFWMGLAVGDIDADGDQDLFFSNIGNTIPITAARGDLRPDQILDSQWRLLRNDGNFQFTDITTERALDDYEFGWGALFEDLNLDGRLDLLVSENYVKWPAHKINKLNGRVFLQESDQTFLPITQVAGLNNPYYGTTPLLADFNQDGYPDVVFINFNGPSKAYLNSGGPSNFLKVFLPDIPKSLGARVDVERLNGSVSSKQVIGVMGLLTDVSSELVFGLGQDSGVRKVTVTWASGQTRVFNDVQANTRLAVD</sequence>
<reference evidence="3 4" key="1">
    <citation type="submission" date="2017-09" db="EMBL/GenBank/DDBJ databases">
        <title>Depth-based differentiation of microbial function through sediment-hosted aquifers and enrichment of novel symbionts in the deep terrestrial subsurface.</title>
        <authorList>
            <person name="Probst A.J."/>
            <person name="Ladd B."/>
            <person name="Jarett J.K."/>
            <person name="Geller-Mcgrath D.E."/>
            <person name="Sieber C.M."/>
            <person name="Emerson J.B."/>
            <person name="Anantharaman K."/>
            <person name="Thomas B.C."/>
            <person name="Malmstrom R."/>
            <person name="Stieglmeier M."/>
            <person name="Klingl A."/>
            <person name="Woyke T."/>
            <person name="Ryan C.M."/>
            <person name="Banfield J.F."/>
        </authorList>
    </citation>
    <scope>NUCLEOTIDE SEQUENCE [LARGE SCALE GENOMIC DNA]</scope>
    <source>
        <strain evidence="3">CG10_big_fil_rev_8_21_14_0_10_46_23</strain>
    </source>
</reference>
<dbReference type="Pfam" id="PF13517">
    <property type="entry name" value="FG-GAP_3"/>
    <property type="match status" value="3"/>
</dbReference>
<accession>A0A2H0R3S5</accession>
<dbReference type="InterPro" id="IPR028994">
    <property type="entry name" value="Integrin_alpha_N"/>
</dbReference>
<dbReference type="PANTHER" id="PTHR16026:SF0">
    <property type="entry name" value="CARTILAGE ACIDIC PROTEIN 1"/>
    <property type="match status" value="1"/>
</dbReference>